<dbReference type="PANTHER" id="PTHR43712:SF5">
    <property type="entry name" value="O-METHYLTRANSFERASE ASQN-RELATED"/>
    <property type="match status" value="1"/>
</dbReference>
<evidence type="ECO:0000313" key="4">
    <source>
        <dbReference type="Proteomes" id="UP000606974"/>
    </source>
</evidence>
<comment type="caution">
    <text evidence="3">The sequence shown here is derived from an EMBL/GenBank/DDBJ whole genome shotgun (WGS) entry which is preliminary data.</text>
</comment>
<dbReference type="Gene3D" id="1.10.10.10">
    <property type="entry name" value="Winged helix-like DNA-binding domain superfamily/Winged helix DNA-binding domain"/>
    <property type="match status" value="1"/>
</dbReference>
<dbReference type="AlphaFoldDB" id="A0A8H7ACI4"/>
<dbReference type="GO" id="GO:0046983">
    <property type="term" value="F:protein dimerization activity"/>
    <property type="evidence" value="ECO:0007669"/>
    <property type="project" value="InterPro"/>
</dbReference>
<name>A0A8H7ACI4_9EURO</name>
<dbReference type="PANTHER" id="PTHR43712">
    <property type="entry name" value="PUTATIVE (AFU_ORTHOLOGUE AFUA_4G14580)-RELATED"/>
    <property type="match status" value="1"/>
</dbReference>
<dbReference type="InterPro" id="IPR036388">
    <property type="entry name" value="WH-like_DNA-bd_sf"/>
</dbReference>
<evidence type="ECO:0000259" key="2">
    <source>
        <dbReference type="Pfam" id="PF08100"/>
    </source>
</evidence>
<sequence>MNGSAAEDHFAMNGTVTEDHSVMNGTITGKNPTMNGEDDLAETLEQWSMNLVEAAKAHRGTSGQQSLLLRSKMSNNAKQIIDAIKDPGETPFEYSIQMAEMGALRMMMELKIFDKIPQQGSISYGDLAASIGAEESLLTRFLWMLVSRGLLKQIGEDQVAHTRLSKTYVDGNPQGTFFQAMFDECMPTYTKWPNYFEKFGLKEPREGNYVPMTFALGLRREELLGDDERPPKTFKGYQPEHGDAG</sequence>
<dbReference type="OrthoDB" id="1535081at2759"/>
<dbReference type="EMBL" id="JAACFV010000088">
    <property type="protein sequence ID" value="KAF7506348.1"/>
    <property type="molecule type" value="Genomic_DNA"/>
</dbReference>
<dbReference type="InterPro" id="IPR036390">
    <property type="entry name" value="WH_DNA-bd_sf"/>
</dbReference>
<feature type="domain" description="O-methyltransferase dimerisation" evidence="2">
    <location>
        <begin position="102"/>
        <end position="169"/>
    </location>
</feature>
<keyword evidence="4" id="KW-1185">Reference proteome</keyword>
<dbReference type="Pfam" id="PF08100">
    <property type="entry name" value="Dimerisation"/>
    <property type="match status" value="1"/>
</dbReference>
<evidence type="ECO:0000256" key="1">
    <source>
        <dbReference type="SAM" id="MobiDB-lite"/>
    </source>
</evidence>
<dbReference type="InterPro" id="IPR012967">
    <property type="entry name" value="COMT_dimerisation"/>
</dbReference>
<dbReference type="SUPFAM" id="SSF46785">
    <property type="entry name" value="Winged helix' DNA-binding domain"/>
    <property type="match status" value="1"/>
</dbReference>
<accession>A0A8H7ACI4</accession>
<evidence type="ECO:0000313" key="3">
    <source>
        <dbReference type="EMBL" id="KAF7506348.1"/>
    </source>
</evidence>
<protein>
    <recommendedName>
        <fullName evidence="2">O-methyltransferase dimerisation domain-containing protein</fullName>
    </recommendedName>
</protein>
<organism evidence="3 4">
    <name type="scientific">Endocarpon pusillum</name>
    <dbReference type="NCBI Taxonomy" id="364733"/>
    <lineage>
        <taxon>Eukaryota</taxon>
        <taxon>Fungi</taxon>
        <taxon>Dikarya</taxon>
        <taxon>Ascomycota</taxon>
        <taxon>Pezizomycotina</taxon>
        <taxon>Eurotiomycetes</taxon>
        <taxon>Chaetothyriomycetidae</taxon>
        <taxon>Verrucariales</taxon>
        <taxon>Verrucariaceae</taxon>
        <taxon>Endocarpon</taxon>
    </lineage>
</organism>
<dbReference type="Proteomes" id="UP000606974">
    <property type="component" value="Unassembled WGS sequence"/>
</dbReference>
<proteinExistence type="predicted"/>
<gene>
    <name evidence="3" type="ORF">GJ744_011814</name>
</gene>
<feature type="region of interest" description="Disordered" evidence="1">
    <location>
        <begin position="225"/>
        <end position="245"/>
    </location>
</feature>
<reference evidence="3" key="1">
    <citation type="submission" date="2020-02" db="EMBL/GenBank/DDBJ databases">
        <authorList>
            <person name="Palmer J.M."/>
        </authorList>
    </citation>
    <scope>NUCLEOTIDE SEQUENCE</scope>
    <source>
        <strain evidence="3">EPUS1.4</strain>
        <tissue evidence="3">Thallus</tissue>
    </source>
</reference>